<dbReference type="Proteomes" id="UP000009168">
    <property type="component" value="Unassembled WGS sequence"/>
</dbReference>
<gene>
    <name evidence="2" type="ORF">TTHERM_000279719</name>
</gene>
<dbReference type="KEGG" id="tet:TTHERM_000279719"/>
<keyword evidence="1 2" id="KW-0812">Transmembrane</keyword>
<sequence>MISKNQQTFNYDTDCNNQYGSPYLQSEQYNLKQVSNQVHAEFPSNKGLNFGFIPNAVEIFSNLRINAAKNIQIPPAPQNYFEGCDDSSARAIKESEYEIDLVKASLKQIQQEQHLNFDGLIYEQHTNLLDSNFVSNMQDQICKKNTQFSSRQIAAGQVIQSAKQLQENLIDIYKSNLIYFYLDLIPFFACFLAVTIMLASDSQTAFIPILVILIVITCIKINIFLKLVFSLKKSNPSGLPGGSQCCGVFLQILTIPFSLLTITLMNQNVNNIFTCLPLAAIGSIFSLLISLFHLNKIFTIKSIMNRIGCLFQKYPDSFIQ</sequence>
<dbReference type="EMBL" id="GG662656">
    <property type="protein sequence ID" value="EWS73851.1"/>
    <property type="molecule type" value="Genomic_DNA"/>
</dbReference>
<dbReference type="InParanoid" id="W7XHJ3"/>
<dbReference type="RefSeq" id="XP_012653598.1">
    <property type="nucleotide sequence ID" value="XM_012798144.1"/>
</dbReference>
<evidence type="ECO:0000313" key="2">
    <source>
        <dbReference type="EMBL" id="EWS73851.1"/>
    </source>
</evidence>
<evidence type="ECO:0000313" key="3">
    <source>
        <dbReference type="Proteomes" id="UP000009168"/>
    </source>
</evidence>
<feature type="transmembrane region" description="Helical" evidence="1">
    <location>
        <begin position="271"/>
        <end position="294"/>
    </location>
</feature>
<keyword evidence="1" id="KW-1133">Transmembrane helix</keyword>
<dbReference type="AlphaFoldDB" id="W7XHJ3"/>
<dbReference type="eggNOG" id="KOG4308">
    <property type="taxonomic scope" value="Eukaryota"/>
</dbReference>
<keyword evidence="1" id="KW-0472">Membrane</keyword>
<proteinExistence type="predicted"/>
<reference evidence="3" key="1">
    <citation type="journal article" date="2006" name="PLoS Biol.">
        <title>Macronuclear genome sequence of the ciliate Tetrahymena thermophila, a model eukaryote.</title>
        <authorList>
            <person name="Eisen J.A."/>
            <person name="Coyne R.S."/>
            <person name="Wu M."/>
            <person name="Wu D."/>
            <person name="Thiagarajan M."/>
            <person name="Wortman J.R."/>
            <person name="Badger J.H."/>
            <person name="Ren Q."/>
            <person name="Amedeo P."/>
            <person name="Jones K.M."/>
            <person name="Tallon L.J."/>
            <person name="Delcher A.L."/>
            <person name="Salzberg S.L."/>
            <person name="Silva J.C."/>
            <person name="Haas B.J."/>
            <person name="Majoros W.H."/>
            <person name="Farzad M."/>
            <person name="Carlton J.M."/>
            <person name="Smith R.K. Jr."/>
            <person name="Garg J."/>
            <person name="Pearlman R.E."/>
            <person name="Karrer K.M."/>
            <person name="Sun L."/>
            <person name="Manning G."/>
            <person name="Elde N.C."/>
            <person name="Turkewitz A.P."/>
            <person name="Asai D.J."/>
            <person name="Wilkes D.E."/>
            <person name="Wang Y."/>
            <person name="Cai H."/>
            <person name="Collins K."/>
            <person name="Stewart B.A."/>
            <person name="Lee S.R."/>
            <person name="Wilamowska K."/>
            <person name="Weinberg Z."/>
            <person name="Ruzzo W.L."/>
            <person name="Wloga D."/>
            <person name="Gaertig J."/>
            <person name="Frankel J."/>
            <person name="Tsao C.-C."/>
            <person name="Gorovsky M.A."/>
            <person name="Keeling P.J."/>
            <person name="Waller R.F."/>
            <person name="Patron N.J."/>
            <person name="Cherry J.M."/>
            <person name="Stover N.A."/>
            <person name="Krieger C.J."/>
            <person name="del Toro C."/>
            <person name="Ryder H.F."/>
            <person name="Williamson S.C."/>
            <person name="Barbeau R.A."/>
            <person name="Hamilton E.P."/>
            <person name="Orias E."/>
        </authorList>
    </citation>
    <scope>NUCLEOTIDE SEQUENCE [LARGE SCALE GENOMIC DNA]</scope>
    <source>
        <strain evidence="3">SB210</strain>
    </source>
</reference>
<feature type="transmembrane region" description="Helical" evidence="1">
    <location>
        <begin position="205"/>
        <end position="225"/>
    </location>
</feature>
<name>W7XHJ3_TETTS</name>
<dbReference type="GeneID" id="24438167"/>
<evidence type="ECO:0000256" key="1">
    <source>
        <dbReference type="SAM" id="Phobius"/>
    </source>
</evidence>
<feature type="transmembrane region" description="Helical" evidence="1">
    <location>
        <begin position="246"/>
        <end position="265"/>
    </location>
</feature>
<feature type="transmembrane region" description="Helical" evidence="1">
    <location>
        <begin position="178"/>
        <end position="199"/>
    </location>
</feature>
<organism evidence="2 3">
    <name type="scientific">Tetrahymena thermophila (strain SB210)</name>
    <dbReference type="NCBI Taxonomy" id="312017"/>
    <lineage>
        <taxon>Eukaryota</taxon>
        <taxon>Sar</taxon>
        <taxon>Alveolata</taxon>
        <taxon>Ciliophora</taxon>
        <taxon>Intramacronucleata</taxon>
        <taxon>Oligohymenophorea</taxon>
        <taxon>Hymenostomatida</taxon>
        <taxon>Tetrahymenina</taxon>
        <taxon>Tetrahymenidae</taxon>
        <taxon>Tetrahymena</taxon>
    </lineage>
</organism>
<keyword evidence="3" id="KW-1185">Reference proteome</keyword>
<protein>
    <submittedName>
        <fullName evidence="2">Transmembrane protein, putative</fullName>
    </submittedName>
</protein>
<accession>W7XHJ3</accession>